<dbReference type="GO" id="GO:0005737">
    <property type="term" value="C:cytoplasm"/>
    <property type="evidence" value="ECO:0007669"/>
    <property type="project" value="TreeGrafter"/>
</dbReference>
<feature type="region of interest" description="Disordered" evidence="2">
    <location>
        <begin position="1"/>
        <end position="65"/>
    </location>
</feature>
<feature type="compositionally biased region" description="Basic residues" evidence="2">
    <location>
        <begin position="49"/>
        <end position="58"/>
    </location>
</feature>
<dbReference type="SMART" id="SM01127">
    <property type="entry name" value="DDHD"/>
    <property type="match status" value="1"/>
</dbReference>
<feature type="compositionally biased region" description="Pro residues" evidence="2">
    <location>
        <begin position="753"/>
        <end position="771"/>
    </location>
</feature>
<evidence type="ECO:0000256" key="2">
    <source>
        <dbReference type="SAM" id="MobiDB-lite"/>
    </source>
</evidence>
<organism evidence="4 5">
    <name type="scientific">Macrostomum lignano</name>
    <dbReference type="NCBI Taxonomy" id="282301"/>
    <lineage>
        <taxon>Eukaryota</taxon>
        <taxon>Metazoa</taxon>
        <taxon>Spiralia</taxon>
        <taxon>Lophotrochozoa</taxon>
        <taxon>Platyhelminthes</taxon>
        <taxon>Rhabditophora</taxon>
        <taxon>Macrostomorpha</taxon>
        <taxon>Macrostomida</taxon>
        <taxon>Macrostomidae</taxon>
        <taxon>Macrostomum</taxon>
    </lineage>
</organism>
<dbReference type="Proteomes" id="UP000095280">
    <property type="component" value="Unplaced"/>
</dbReference>
<dbReference type="Gene3D" id="1.10.150.50">
    <property type="entry name" value="Transcription Factor, Ets-1"/>
    <property type="match status" value="1"/>
</dbReference>
<dbReference type="InterPro" id="IPR058055">
    <property type="entry name" value="PA-PLA1"/>
</dbReference>
<feature type="compositionally biased region" description="Low complexity" evidence="2">
    <location>
        <begin position="26"/>
        <end position="40"/>
    </location>
</feature>
<feature type="compositionally biased region" description="Polar residues" evidence="2">
    <location>
        <begin position="626"/>
        <end position="644"/>
    </location>
</feature>
<dbReference type="AlphaFoldDB" id="A0A1I8FKS9"/>
<feature type="compositionally biased region" description="Pro residues" evidence="2">
    <location>
        <begin position="833"/>
        <end position="843"/>
    </location>
</feature>
<name>A0A1I8FKS9_9PLAT</name>
<feature type="region of interest" description="Disordered" evidence="2">
    <location>
        <begin position="195"/>
        <end position="214"/>
    </location>
</feature>
<evidence type="ECO:0000259" key="3">
    <source>
        <dbReference type="SMART" id="SM01127"/>
    </source>
</evidence>
<sequence>RTNAASSRRWRRLRGAGKPWTRTPSLPARAAAPHPPLARATRSASSQRHWGRPFRRPPRSVAGVPAADAAFSGSAARRQPLFNSVFRAASAAISGILPAAAAAIGFQAARRLLLFKTLLPAATRQRLRRRRVASSGAGSCRSDSRRAAPRPLQRLRPPEAHEAANSMSRSAGGAAWTAARYDAWLPARVKRAGPTWQRARPADPPLHLVPPGRGRTPRGCFAPFDEATSEQLELQYRSAVETGACAGRSPACVAGPGRTRPSYSRPADLLQYRGGAGHRPPVSPQAPGPWGARHRTWWRACRGTRWARGRSNPGGPARTSCGATSRTGPAAWSSCRPCGGSLRLSMPALMRPPDALLGAAAPAAAWRRAGRRGGRDLPRRRPGWRPSCAACGRCSRPGTPPTLAASSIAGHGLGGVLAFDVIESSGRPVGQRRCCEALGDAAETLEPQSEETVESVLQRLGLGDLADQFAQEQIDLETLRGFTEQRTPRTSVCLWGLERNSSPTPRPPPTPVPLLRPRHFHRCARHCDASAAWTSRPAPCSPWVCPLAFFLGAPAAAPLWAPSSALPAVLPVQPVPPAGPAGLPPGAAAAAVPARPCLLPHHKGRKRLHLELRDGLARVGSRQARKTTSSWTRWPPSCSATLCSRASRWQPRTPADPDGEDQRASPLPSTTAAELTSSCRSRQFETFNEYLFAVGSHAGYWSSEDTALAILREAYLPLAPGDSAAAAIRLSPASRRHPAFTSSRRLHPAFHQQPPPPSGFHQQPPPPPPPASAAAFYQQKPPPPPASFYGQAAAPPPPPPQPPMGGAAAASAASASAAAAPSSLRLSSAAPAATPPPPQPAPAKPSVFGSGPPLTQKGRSPASEEIA</sequence>
<dbReference type="GO" id="GO:0046872">
    <property type="term" value="F:metal ion binding"/>
    <property type="evidence" value="ECO:0007669"/>
    <property type="project" value="InterPro"/>
</dbReference>
<dbReference type="InterPro" id="IPR013761">
    <property type="entry name" value="SAM/pointed_sf"/>
</dbReference>
<dbReference type="GO" id="GO:0004620">
    <property type="term" value="F:phospholipase activity"/>
    <property type="evidence" value="ECO:0007669"/>
    <property type="project" value="TreeGrafter"/>
</dbReference>
<feature type="region of interest" description="Disordered" evidence="2">
    <location>
        <begin position="127"/>
        <end position="171"/>
    </location>
</feature>
<protein>
    <submittedName>
        <fullName evidence="5">DDHD domain-containing protein</fullName>
    </submittedName>
</protein>
<evidence type="ECO:0000313" key="5">
    <source>
        <dbReference type="WBParaSite" id="maker-unitig_38125-snap-gene-0.1-mRNA-1"/>
    </source>
</evidence>
<feature type="compositionally biased region" description="Low complexity" evidence="2">
    <location>
        <begin position="804"/>
        <end position="832"/>
    </location>
</feature>
<dbReference type="PANTHER" id="PTHR23509:SF10">
    <property type="entry name" value="LD21067P"/>
    <property type="match status" value="1"/>
</dbReference>
<dbReference type="WBParaSite" id="maker-unitig_38125-snap-gene-0.1-mRNA-1">
    <property type="protein sequence ID" value="maker-unitig_38125-snap-gene-0.1-mRNA-1"/>
    <property type="gene ID" value="maker-unitig_38125-snap-gene-0.1"/>
</dbReference>
<feature type="region of interest" description="Disordered" evidence="2">
    <location>
        <begin position="747"/>
        <end position="867"/>
    </location>
</feature>
<accession>A0A1I8FKS9</accession>
<feature type="domain" description="DDHD" evidence="3">
    <location>
        <begin position="566"/>
        <end position="716"/>
    </location>
</feature>
<feature type="compositionally biased region" description="Pro residues" evidence="2">
    <location>
        <begin position="794"/>
        <end position="803"/>
    </location>
</feature>
<feature type="region of interest" description="Disordered" evidence="2">
    <location>
        <begin position="619"/>
        <end position="676"/>
    </location>
</feature>
<feature type="compositionally biased region" description="Polar residues" evidence="2">
    <location>
        <begin position="667"/>
        <end position="676"/>
    </location>
</feature>
<keyword evidence="4" id="KW-1185">Reference proteome</keyword>
<evidence type="ECO:0000256" key="1">
    <source>
        <dbReference type="ARBA" id="ARBA00038464"/>
    </source>
</evidence>
<dbReference type="PANTHER" id="PTHR23509">
    <property type="entry name" value="PA-PL1 PHOSPHOLIPASE FAMILY"/>
    <property type="match status" value="1"/>
</dbReference>
<evidence type="ECO:0000313" key="4">
    <source>
        <dbReference type="Proteomes" id="UP000095280"/>
    </source>
</evidence>
<proteinExistence type="inferred from homology"/>
<reference evidence="5" key="1">
    <citation type="submission" date="2016-11" db="UniProtKB">
        <authorList>
            <consortium name="WormBaseParasite"/>
        </authorList>
    </citation>
    <scope>IDENTIFICATION</scope>
</reference>
<dbReference type="InterPro" id="IPR004177">
    <property type="entry name" value="DDHD_dom"/>
</dbReference>
<comment type="similarity">
    <text evidence="1">Belongs to the PA-PLA1 family.</text>
</comment>